<dbReference type="GO" id="GO:0016020">
    <property type="term" value="C:membrane"/>
    <property type="evidence" value="ECO:0007669"/>
    <property type="project" value="InterPro"/>
</dbReference>
<dbReference type="SUPFAM" id="SSF49313">
    <property type="entry name" value="Cadherin-like"/>
    <property type="match status" value="1"/>
</dbReference>
<dbReference type="Proteomes" id="UP000828390">
    <property type="component" value="Unassembled WGS sequence"/>
</dbReference>
<reference evidence="1" key="2">
    <citation type="submission" date="2020-11" db="EMBL/GenBank/DDBJ databases">
        <authorList>
            <person name="McCartney M.A."/>
            <person name="Auch B."/>
            <person name="Kono T."/>
            <person name="Mallez S."/>
            <person name="Becker A."/>
            <person name="Gohl D.M."/>
            <person name="Silverstein K.A.T."/>
            <person name="Koren S."/>
            <person name="Bechman K.B."/>
            <person name="Herman A."/>
            <person name="Abrahante J.E."/>
            <person name="Garbe J."/>
        </authorList>
    </citation>
    <scope>NUCLEOTIDE SEQUENCE</scope>
    <source>
        <strain evidence="1">Duluth1</strain>
        <tissue evidence="1">Whole animal</tissue>
    </source>
</reference>
<accession>A0A9D4DX32</accession>
<organism evidence="1 2">
    <name type="scientific">Dreissena polymorpha</name>
    <name type="common">Zebra mussel</name>
    <name type="synonym">Mytilus polymorpha</name>
    <dbReference type="NCBI Taxonomy" id="45954"/>
    <lineage>
        <taxon>Eukaryota</taxon>
        <taxon>Metazoa</taxon>
        <taxon>Spiralia</taxon>
        <taxon>Lophotrochozoa</taxon>
        <taxon>Mollusca</taxon>
        <taxon>Bivalvia</taxon>
        <taxon>Autobranchia</taxon>
        <taxon>Heteroconchia</taxon>
        <taxon>Euheterodonta</taxon>
        <taxon>Imparidentia</taxon>
        <taxon>Neoheterodontei</taxon>
        <taxon>Myida</taxon>
        <taxon>Dreissenoidea</taxon>
        <taxon>Dreissenidae</taxon>
        <taxon>Dreissena</taxon>
    </lineage>
</organism>
<proteinExistence type="predicted"/>
<protein>
    <submittedName>
        <fullName evidence="1">Uncharacterized protein</fullName>
    </submittedName>
</protein>
<evidence type="ECO:0000313" key="2">
    <source>
        <dbReference type="Proteomes" id="UP000828390"/>
    </source>
</evidence>
<dbReference type="Gene3D" id="2.60.40.60">
    <property type="entry name" value="Cadherins"/>
    <property type="match status" value="1"/>
</dbReference>
<evidence type="ECO:0000313" key="1">
    <source>
        <dbReference type="EMBL" id="KAH3755602.1"/>
    </source>
</evidence>
<dbReference type="GO" id="GO:0005509">
    <property type="term" value="F:calcium ion binding"/>
    <property type="evidence" value="ECO:0007669"/>
    <property type="project" value="InterPro"/>
</dbReference>
<dbReference type="EMBL" id="JAIWYP010000010">
    <property type="protein sequence ID" value="KAH3755602.1"/>
    <property type="molecule type" value="Genomic_DNA"/>
</dbReference>
<comment type="caution">
    <text evidence="1">The sequence shown here is derived from an EMBL/GenBank/DDBJ whole genome shotgun (WGS) entry which is preliminary data.</text>
</comment>
<gene>
    <name evidence="1" type="ORF">DPMN_190300</name>
</gene>
<sequence length="102" mass="10720">MIHNYNCYFADAISAWEATGFNIPTNGANAAMTLTAKVPESKMAGETMFTIAATKEQSAKTLTYTKVSGDIATVASGTGVVTVATGKSLDFETTPSYVILIK</sequence>
<reference evidence="1" key="1">
    <citation type="journal article" date="2019" name="bioRxiv">
        <title>The Genome of the Zebra Mussel, Dreissena polymorpha: A Resource for Invasive Species Research.</title>
        <authorList>
            <person name="McCartney M.A."/>
            <person name="Auch B."/>
            <person name="Kono T."/>
            <person name="Mallez S."/>
            <person name="Zhang Y."/>
            <person name="Obille A."/>
            <person name="Becker A."/>
            <person name="Abrahante J.E."/>
            <person name="Garbe J."/>
            <person name="Badalamenti J.P."/>
            <person name="Herman A."/>
            <person name="Mangelson H."/>
            <person name="Liachko I."/>
            <person name="Sullivan S."/>
            <person name="Sone E.D."/>
            <person name="Koren S."/>
            <person name="Silverstein K.A.T."/>
            <person name="Beckman K.B."/>
            <person name="Gohl D.M."/>
        </authorList>
    </citation>
    <scope>NUCLEOTIDE SEQUENCE</scope>
    <source>
        <strain evidence="1">Duluth1</strain>
        <tissue evidence="1">Whole animal</tissue>
    </source>
</reference>
<keyword evidence="2" id="KW-1185">Reference proteome</keyword>
<dbReference type="InterPro" id="IPR015919">
    <property type="entry name" value="Cadherin-like_sf"/>
</dbReference>
<dbReference type="AlphaFoldDB" id="A0A9D4DX32"/>
<name>A0A9D4DX32_DREPO</name>